<reference evidence="3" key="1">
    <citation type="submission" date="2016-11" db="EMBL/GenBank/DDBJ databases">
        <authorList>
            <person name="Varghese N."/>
            <person name="Submissions S."/>
        </authorList>
    </citation>
    <scope>NUCLEOTIDE SEQUENCE [LARGE SCALE GENOMIC DNA]</scope>
    <source>
        <strain evidence="3">DSM 24786</strain>
    </source>
</reference>
<keyword evidence="1" id="KW-0732">Signal</keyword>
<dbReference type="Gene3D" id="2.60.450.20">
    <property type="match status" value="1"/>
</dbReference>
<dbReference type="STRING" id="76595.SAMN05660313_03471"/>
<evidence type="ECO:0000256" key="1">
    <source>
        <dbReference type="SAM" id="SignalP"/>
    </source>
</evidence>
<sequence>MKKLLLPILFLMSAIAFSQTTVTLEDQCNCEVLSGTDVTVPGSSSPAGADLGDLYVNTDTGTIYFWDGDSWELSSGSNPEIQDFVFDETTGELTLTMQGGSTSVVNLSYLFETETTLIDNADGTFTYTNEENVVTLFDAKRSTVVDNGDGTFTLTDDSGNSATVDTNNTITTLVDNGDGSFTYRSENGTETIFTETLSTLVDNTDGTFTYTNEDGVVTTFDAKRSTVLDNGDGTFTLTDDSGNSATVDT</sequence>
<name>A0A1K1RB73_9FLAO</name>
<proteinExistence type="predicted"/>
<evidence type="ECO:0008006" key="4">
    <source>
        <dbReference type="Google" id="ProtNLM"/>
    </source>
</evidence>
<dbReference type="AlphaFoldDB" id="A0A1K1RB73"/>
<keyword evidence="3" id="KW-1185">Reference proteome</keyword>
<accession>A0A1K1RB73</accession>
<dbReference type="Proteomes" id="UP000183257">
    <property type="component" value="Unassembled WGS sequence"/>
</dbReference>
<gene>
    <name evidence="2" type="ORF">SAMN05660313_03471</name>
</gene>
<feature type="signal peptide" evidence="1">
    <location>
        <begin position="1"/>
        <end position="18"/>
    </location>
</feature>
<feature type="non-terminal residue" evidence="2">
    <location>
        <position position="249"/>
    </location>
</feature>
<dbReference type="InterPro" id="IPR047002">
    <property type="entry name" value="Tcp10_C_sf"/>
</dbReference>
<dbReference type="EMBL" id="FPIY01000012">
    <property type="protein sequence ID" value="SFW69328.1"/>
    <property type="molecule type" value="Genomic_DNA"/>
</dbReference>
<evidence type="ECO:0000313" key="2">
    <source>
        <dbReference type="EMBL" id="SFW69328.1"/>
    </source>
</evidence>
<protein>
    <recommendedName>
        <fullName evidence="4">YD repeat-containing protein</fullName>
    </recommendedName>
</protein>
<evidence type="ECO:0000313" key="3">
    <source>
        <dbReference type="Proteomes" id="UP000183257"/>
    </source>
</evidence>
<organism evidence="2 3">
    <name type="scientific">Cellulophaga fucicola</name>
    <dbReference type="NCBI Taxonomy" id="76595"/>
    <lineage>
        <taxon>Bacteria</taxon>
        <taxon>Pseudomonadati</taxon>
        <taxon>Bacteroidota</taxon>
        <taxon>Flavobacteriia</taxon>
        <taxon>Flavobacteriales</taxon>
        <taxon>Flavobacteriaceae</taxon>
        <taxon>Cellulophaga</taxon>
    </lineage>
</organism>
<feature type="chain" id="PRO_5012814718" description="YD repeat-containing protein" evidence="1">
    <location>
        <begin position="19"/>
        <end position="249"/>
    </location>
</feature>